<dbReference type="GeneID" id="3535697"/>
<accession>Q4CUN1</accession>
<comment type="caution">
    <text evidence="3">The sequence shown here is derived from an EMBL/GenBank/DDBJ whole genome shotgun (WGS) entry which is preliminary data.</text>
</comment>
<keyword evidence="2" id="KW-0732">Signal</keyword>
<dbReference type="KEGG" id="tcr:508427.10"/>
<dbReference type="InParanoid" id="Q4CUN1"/>
<dbReference type="PaxDb" id="353153-Q4CUN1"/>
<keyword evidence="1" id="KW-1133">Transmembrane helix</keyword>
<evidence type="ECO:0000256" key="1">
    <source>
        <dbReference type="SAM" id="Phobius"/>
    </source>
</evidence>
<keyword evidence="1" id="KW-0812">Transmembrane</keyword>
<feature type="transmembrane region" description="Helical" evidence="1">
    <location>
        <begin position="171"/>
        <end position="193"/>
    </location>
</feature>
<evidence type="ECO:0000256" key="2">
    <source>
        <dbReference type="SAM" id="SignalP"/>
    </source>
</evidence>
<proteinExistence type="predicted"/>
<evidence type="ECO:0000313" key="4">
    <source>
        <dbReference type="Proteomes" id="UP000002296"/>
    </source>
</evidence>
<reference evidence="3 4" key="1">
    <citation type="journal article" date="2005" name="Science">
        <title>The genome sequence of Trypanosoma cruzi, etiologic agent of Chagas disease.</title>
        <authorList>
            <person name="El-Sayed N.M."/>
            <person name="Myler P.J."/>
            <person name="Bartholomeu D.C."/>
            <person name="Nilsson D."/>
            <person name="Aggarwal G."/>
            <person name="Tran A.N."/>
            <person name="Ghedin E."/>
            <person name="Worthey E.A."/>
            <person name="Delcher A.L."/>
            <person name="Blandin G."/>
            <person name="Westenberger S.J."/>
            <person name="Caler E."/>
            <person name="Cerqueira G.C."/>
            <person name="Branche C."/>
            <person name="Haas B."/>
            <person name="Anupama A."/>
            <person name="Arner E."/>
            <person name="Aslund L."/>
            <person name="Attipoe P."/>
            <person name="Bontempi E."/>
            <person name="Bringaud F."/>
            <person name="Burton P."/>
            <person name="Cadag E."/>
            <person name="Campbell D.A."/>
            <person name="Carrington M."/>
            <person name="Crabtree J."/>
            <person name="Darban H."/>
            <person name="da Silveira J.F."/>
            <person name="de Jong P."/>
            <person name="Edwards K."/>
            <person name="Englund P.T."/>
            <person name="Fazelina G."/>
            <person name="Feldblyum T."/>
            <person name="Ferella M."/>
            <person name="Frasch A.C."/>
            <person name="Gull K."/>
            <person name="Horn D."/>
            <person name="Hou L."/>
            <person name="Huang Y."/>
            <person name="Kindlund E."/>
            <person name="Klingbeil M."/>
            <person name="Kluge S."/>
            <person name="Koo H."/>
            <person name="Lacerda D."/>
            <person name="Levin M.J."/>
            <person name="Lorenzi H."/>
            <person name="Louie T."/>
            <person name="Machado C.R."/>
            <person name="McCulloch R."/>
            <person name="McKenna A."/>
            <person name="Mizuno Y."/>
            <person name="Mottram J.C."/>
            <person name="Nelson S."/>
            <person name="Ochaya S."/>
            <person name="Osoegawa K."/>
            <person name="Pai G."/>
            <person name="Parsons M."/>
            <person name="Pentony M."/>
            <person name="Pettersson U."/>
            <person name="Pop M."/>
            <person name="Ramirez J.L."/>
            <person name="Rinta J."/>
            <person name="Robertson L."/>
            <person name="Salzberg S.L."/>
            <person name="Sanchez D.O."/>
            <person name="Seyler A."/>
            <person name="Sharma R."/>
            <person name="Shetty J."/>
            <person name="Simpson A.J."/>
            <person name="Sisk E."/>
            <person name="Tammi M.T."/>
            <person name="Tarleton R."/>
            <person name="Teixeira S."/>
            <person name="Van Aken S."/>
            <person name="Vogt C."/>
            <person name="Ward P.N."/>
            <person name="Wickstead B."/>
            <person name="Wortman J."/>
            <person name="White O."/>
            <person name="Fraser C.M."/>
            <person name="Stuart K.D."/>
            <person name="Andersson B."/>
        </authorList>
    </citation>
    <scope>NUCLEOTIDE SEQUENCE [LARGE SCALE GENOMIC DNA]</scope>
    <source>
        <strain evidence="3 4">CL Brener</strain>
    </source>
</reference>
<protein>
    <submittedName>
        <fullName evidence="3">Uncharacterized protein</fullName>
    </submittedName>
</protein>
<name>Q4CUN1_TRYCC</name>
<dbReference type="RefSeq" id="XP_805832.1">
    <property type="nucleotide sequence ID" value="XM_800739.1"/>
</dbReference>
<sequence>FSHRPSALCWTQRLIAFLILARTLLPLQSRPCHAAISCGWSHGLVRPITPCNPFRLDTFILCHCIVARQLSHALPPPTSIIWKYGIATVAKHPLALAHQRKIHLSTCKPIQHRCGRYSGFLHSHNTNAIYASMITRICVPLSTRNLCRRPCIINWRHQSCFREMLLLMDCAAYLILLGYSTATIVLLLFNILFSPGTL</sequence>
<feature type="non-terminal residue" evidence="3">
    <location>
        <position position="1"/>
    </location>
</feature>
<dbReference type="AlphaFoldDB" id="Q4CUN1"/>
<organism evidence="3 4">
    <name type="scientific">Trypanosoma cruzi (strain CL Brener)</name>
    <dbReference type="NCBI Taxonomy" id="353153"/>
    <lineage>
        <taxon>Eukaryota</taxon>
        <taxon>Discoba</taxon>
        <taxon>Euglenozoa</taxon>
        <taxon>Kinetoplastea</taxon>
        <taxon>Metakinetoplastina</taxon>
        <taxon>Trypanosomatida</taxon>
        <taxon>Trypanosomatidae</taxon>
        <taxon>Trypanosoma</taxon>
        <taxon>Schizotrypanum</taxon>
    </lineage>
</organism>
<gene>
    <name evidence="3" type="ORF">Tc00.1047053508427.10</name>
</gene>
<keyword evidence="4" id="KW-1185">Reference proteome</keyword>
<feature type="chain" id="PRO_5004236234" evidence="2">
    <location>
        <begin position="35"/>
        <end position="198"/>
    </location>
</feature>
<dbReference type="Proteomes" id="UP000002296">
    <property type="component" value="Unassembled WGS sequence"/>
</dbReference>
<keyword evidence="1" id="KW-0472">Membrane</keyword>
<feature type="signal peptide" evidence="2">
    <location>
        <begin position="1"/>
        <end position="34"/>
    </location>
</feature>
<dbReference type="EMBL" id="AAHK01001833">
    <property type="protein sequence ID" value="EAN83981.1"/>
    <property type="molecule type" value="Genomic_DNA"/>
</dbReference>
<evidence type="ECO:0000313" key="3">
    <source>
        <dbReference type="EMBL" id="EAN83981.1"/>
    </source>
</evidence>